<dbReference type="InterPro" id="IPR023614">
    <property type="entry name" value="Porin_dom_sf"/>
</dbReference>
<evidence type="ECO:0008006" key="4">
    <source>
        <dbReference type="Google" id="ProtNLM"/>
    </source>
</evidence>
<comment type="caution">
    <text evidence="2">The sequence shown here is derived from an EMBL/GenBank/DDBJ whole genome shotgun (WGS) entry which is preliminary data.</text>
</comment>
<dbReference type="eggNOG" id="COG3203">
    <property type="taxonomic scope" value="Bacteria"/>
</dbReference>
<protein>
    <recommendedName>
        <fullName evidence="4">Porin</fullName>
    </recommendedName>
</protein>
<evidence type="ECO:0000256" key="1">
    <source>
        <dbReference type="SAM" id="SignalP"/>
    </source>
</evidence>
<keyword evidence="1" id="KW-0732">Signal</keyword>
<feature type="chain" id="PRO_5001632220" description="Porin" evidence="1">
    <location>
        <begin position="35"/>
        <end position="408"/>
    </location>
</feature>
<accession>A0A066UJV4</accession>
<dbReference type="Proteomes" id="UP000035860">
    <property type="component" value="Unassembled WGS sequence"/>
</dbReference>
<name>A0A066UJV4_9GAMM</name>
<evidence type="ECO:0000313" key="3">
    <source>
        <dbReference type="Proteomes" id="UP000035860"/>
    </source>
</evidence>
<evidence type="ECO:0000313" key="2">
    <source>
        <dbReference type="EMBL" id="KDN26142.1"/>
    </source>
</evidence>
<keyword evidence="3" id="KW-1185">Reference proteome</keyword>
<dbReference type="AlphaFoldDB" id="A0A066UJV4"/>
<proteinExistence type="predicted"/>
<organism evidence="2 3">
    <name type="scientific">Moraxella bovoculi 237</name>
    <dbReference type="NCBI Taxonomy" id="743974"/>
    <lineage>
        <taxon>Bacteria</taxon>
        <taxon>Pseudomonadati</taxon>
        <taxon>Pseudomonadota</taxon>
        <taxon>Gammaproteobacteria</taxon>
        <taxon>Moraxellales</taxon>
        <taxon>Moraxellaceae</taxon>
        <taxon>Moraxella</taxon>
    </lineage>
</organism>
<sequence>MNKLTPTKRLPKRQSCQALSLSILTMMLATTASAATFEIPAVKNGLNLSINGSANPRLTTEYDKFNYTYGDPKIFGSNGTLADVLVNQDRKDSDEQLRLDGVNWTMLGVSAKQRITPKMTANASVVIEAGEGYVNNWGAYWGAWLDFGTYGEKGRITIGGQNNGLGVSQTGIGIVNTLTDGGTNINGRYMGIPNLTLSAYHMFSQSADINDNTKTGWHDSNGIAAKYDFEFAPRKTLSLAGGYSQSKGHDQIAYFNTSEKANAYLAGVSFQHNDLTVDLDYGKRNETYNGAVTHGVDKDTYGIKVNYEFTPRLQGSISYGRSQTDNKSPAPVQRLVSSKRLEPQGDQEALFFHEVKKDRYSAELSYQLYQGISLTGSITNLKTRNYTDEGEFSNRKHLTFSTGASFSF</sequence>
<dbReference type="EMBL" id="AOMT01000002">
    <property type="protein sequence ID" value="KDN26142.1"/>
    <property type="molecule type" value="Genomic_DNA"/>
</dbReference>
<dbReference type="SUPFAM" id="SSF56935">
    <property type="entry name" value="Porins"/>
    <property type="match status" value="1"/>
</dbReference>
<dbReference type="Gene3D" id="2.40.160.10">
    <property type="entry name" value="Porin"/>
    <property type="match status" value="1"/>
</dbReference>
<dbReference type="OrthoDB" id="6649169at2"/>
<gene>
    <name evidence="2" type="ORF">MBO_00190</name>
</gene>
<feature type="signal peptide" evidence="1">
    <location>
        <begin position="1"/>
        <end position="34"/>
    </location>
</feature>
<reference evidence="2 3" key="1">
    <citation type="journal article" date="2014" name="Genome Announc.">
        <title>Draft Genome Sequence of Moraxella bovoculi Strain 237T (ATCC BAA-1259T) Isolated from a Calf with Infectious Bovine Keratoconjunctivitis.</title>
        <authorList>
            <person name="Calcutt M.J."/>
            <person name="Foecking M.F."/>
            <person name="Martin N.T."/>
            <person name="Mhlanga-Mutangadura T."/>
            <person name="Reilly T.J."/>
        </authorList>
    </citation>
    <scope>NUCLEOTIDE SEQUENCE [LARGE SCALE GENOMIC DNA]</scope>
    <source>
        <strain evidence="2 3">237</strain>
    </source>
</reference>
<dbReference type="RefSeq" id="WP_152545064.1">
    <property type="nucleotide sequence ID" value="NZ_AOMT01000002.1"/>
</dbReference>